<feature type="transmembrane region" description="Helical" evidence="6">
    <location>
        <begin position="37"/>
        <end position="59"/>
    </location>
</feature>
<dbReference type="InterPro" id="IPR036259">
    <property type="entry name" value="MFS_trans_sf"/>
</dbReference>
<dbReference type="SUPFAM" id="SSF103473">
    <property type="entry name" value="MFS general substrate transporter"/>
    <property type="match status" value="1"/>
</dbReference>
<feature type="transmembrane region" description="Helical" evidence="6">
    <location>
        <begin position="188"/>
        <end position="214"/>
    </location>
</feature>
<protein>
    <submittedName>
        <fullName evidence="7">Uncharacterized protein</fullName>
    </submittedName>
</protein>
<evidence type="ECO:0000256" key="3">
    <source>
        <dbReference type="ARBA" id="ARBA00022692"/>
    </source>
</evidence>
<dbReference type="GO" id="GO:0022857">
    <property type="term" value="F:transmembrane transporter activity"/>
    <property type="evidence" value="ECO:0007669"/>
    <property type="project" value="InterPro"/>
</dbReference>
<dbReference type="GO" id="GO:0016020">
    <property type="term" value="C:membrane"/>
    <property type="evidence" value="ECO:0007669"/>
    <property type="project" value="UniProtKB-SubCell"/>
</dbReference>
<keyword evidence="3 6" id="KW-0812">Transmembrane</keyword>
<dbReference type="EMBL" id="BTGU01000034">
    <property type="protein sequence ID" value="GMN50564.1"/>
    <property type="molecule type" value="Genomic_DNA"/>
</dbReference>
<evidence type="ECO:0000256" key="5">
    <source>
        <dbReference type="ARBA" id="ARBA00023136"/>
    </source>
</evidence>
<keyword evidence="4 6" id="KW-1133">Transmembrane helix</keyword>
<reference evidence="7" key="1">
    <citation type="submission" date="2023-07" db="EMBL/GenBank/DDBJ databases">
        <title>draft genome sequence of fig (Ficus carica).</title>
        <authorList>
            <person name="Takahashi T."/>
            <person name="Nishimura K."/>
        </authorList>
    </citation>
    <scope>NUCLEOTIDE SEQUENCE</scope>
</reference>
<comment type="subcellular location">
    <subcellularLocation>
        <location evidence="1">Membrane</location>
        <topology evidence="1">Multi-pass membrane protein</topology>
    </subcellularLocation>
</comment>
<accession>A0AA88A743</accession>
<dbReference type="Pfam" id="PF00854">
    <property type="entry name" value="PTR2"/>
    <property type="match status" value="1"/>
</dbReference>
<dbReference type="PANTHER" id="PTHR11654">
    <property type="entry name" value="OLIGOPEPTIDE TRANSPORTER-RELATED"/>
    <property type="match status" value="1"/>
</dbReference>
<evidence type="ECO:0000256" key="6">
    <source>
        <dbReference type="SAM" id="Phobius"/>
    </source>
</evidence>
<evidence type="ECO:0000313" key="8">
    <source>
        <dbReference type="Proteomes" id="UP001187192"/>
    </source>
</evidence>
<dbReference type="AlphaFoldDB" id="A0AA88A743"/>
<comment type="similarity">
    <text evidence="2">Belongs to the major facilitator superfamily. Proton-dependent oligopeptide transporter (POT/PTR) (TC 2.A.17) family.</text>
</comment>
<evidence type="ECO:0000256" key="4">
    <source>
        <dbReference type="ARBA" id="ARBA00022989"/>
    </source>
</evidence>
<keyword evidence="8" id="KW-1185">Reference proteome</keyword>
<feature type="transmembrane region" description="Helical" evidence="6">
    <location>
        <begin position="163"/>
        <end position="182"/>
    </location>
</feature>
<evidence type="ECO:0000256" key="2">
    <source>
        <dbReference type="ARBA" id="ARBA00005982"/>
    </source>
</evidence>
<name>A0AA88A743_FICCA</name>
<sequence>MEFRSFCAANETFEKVASIGLLANMITYLITEYHLDVATGVSILQMLGAIANFMPMIGASLSDSYLGRFRVIALGTITTLLGMFMLWLTALIPQARPPCEFENGLESCSSPSSAQLRLLISSFVEMGIGAGVIRPCSMAFGADQFDDSEDPNNDMILSCFFNWYYASVGVSVVISVMIIVYIQDEFGWIAGFGIPMGLMLISTVMFFLGSSLFVKVSVKKNLFVRFGRVVFASWKKRHLSLPLEDFDGWYYLKGSKLVKPTNKLRCIRRYGLRFPVQFLVVQIVLCPLMDSYD</sequence>
<gene>
    <name evidence="7" type="ORF">TIFTF001_019724</name>
</gene>
<evidence type="ECO:0000256" key="1">
    <source>
        <dbReference type="ARBA" id="ARBA00004141"/>
    </source>
</evidence>
<dbReference type="Proteomes" id="UP001187192">
    <property type="component" value="Unassembled WGS sequence"/>
</dbReference>
<dbReference type="Gene3D" id="1.20.1250.20">
    <property type="entry name" value="MFS general substrate transporter like domains"/>
    <property type="match status" value="1"/>
</dbReference>
<proteinExistence type="inferred from homology"/>
<dbReference type="Gramene" id="FCD_00017079-RA">
    <property type="protein sequence ID" value="FCD_00017079-RA:cds"/>
    <property type="gene ID" value="FCD_00017079"/>
</dbReference>
<comment type="caution">
    <text evidence="7">The sequence shown here is derived from an EMBL/GenBank/DDBJ whole genome shotgun (WGS) entry which is preliminary data.</text>
</comment>
<keyword evidence="5 6" id="KW-0472">Membrane</keyword>
<evidence type="ECO:0000313" key="7">
    <source>
        <dbReference type="EMBL" id="GMN50564.1"/>
    </source>
</evidence>
<organism evidence="7 8">
    <name type="scientific">Ficus carica</name>
    <name type="common">Common fig</name>
    <dbReference type="NCBI Taxonomy" id="3494"/>
    <lineage>
        <taxon>Eukaryota</taxon>
        <taxon>Viridiplantae</taxon>
        <taxon>Streptophyta</taxon>
        <taxon>Embryophyta</taxon>
        <taxon>Tracheophyta</taxon>
        <taxon>Spermatophyta</taxon>
        <taxon>Magnoliopsida</taxon>
        <taxon>eudicotyledons</taxon>
        <taxon>Gunneridae</taxon>
        <taxon>Pentapetalae</taxon>
        <taxon>rosids</taxon>
        <taxon>fabids</taxon>
        <taxon>Rosales</taxon>
        <taxon>Moraceae</taxon>
        <taxon>Ficeae</taxon>
        <taxon>Ficus</taxon>
    </lineage>
</organism>
<dbReference type="InterPro" id="IPR000109">
    <property type="entry name" value="POT_fam"/>
</dbReference>
<feature type="transmembrane region" description="Helical" evidence="6">
    <location>
        <begin position="71"/>
        <end position="94"/>
    </location>
</feature>